<comment type="caution">
    <text evidence="1">The sequence shown here is derived from an EMBL/GenBank/DDBJ whole genome shotgun (WGS) entry which is preliminary data.</text>
</comment>
<protein>
    <submittedName>
        <fullName evidence="1">Uncharacterized protein</fullName>
    </submittedName>
</protein>
<dbReference type="Proteomes" id="UP000177171">
    <property type="component" value="Unassembled WGS sequence"/>
</dbReference>
<name>A0A1G2LVG2_9BACT</name>
<dbReference type="EMBL" id="MHQY01000003">
    <property type="protein sequence ID" value="OHA14781.1"/>
    <property type="molecule type" value="Genomic_DNA"/>
</dbReference>
<organism evidence="1 2">
    <name type="scientific">Candidatus Sungbacteria bacterium RIFCSPLOWO2_12_FULL_41_11</name>
    <dbReference type="NCBI Taxonomy" id="1802286"/>
    <lineage>
        <taxon>Bacteria</taxon>
        <taxon>Candidatus Sungiibacteriota</taxon>
    </lineage>
</organism>
<proteinExistence type="predicted"/>
<sequence>MFSLRVSNGNSRNAVAFLIFYPRENKKSKELDNSFVFSIIQKAGLKTKNRPENSIFDKKP</sequence>
<evidence type="ECO:0000313" key="2">
    <source>
        <dbReference type="Proteomes" id="UP000177171"/>
    </source>
</evidence>
<dbReference type="AlphaFoldDB" id="A0A1G2LVG2"/>
<gene>
    <name evidence="1" type="ORF">A3G49_03580</name>
</gene>
<accession>A0A1G2LVG2</accession>
<evidence type="ECO:0000313" key="1">
    <source>
        <dbReference type="EMBL" id="OHA14781.1"/>
    </source>
</evidence>
<reference evidence="1 2" key="1">
    <citation type="journal article" date="2016" name="Nat. Commun.">
        <title>Thousands of microbial genomes shed light on interconnected biogeochemical processes in an aquifer system.</title>
        <authorList>
            <person name="Anantharaman K."/>
            <person name="Brown C.T."/>
            <person name="Hug L.A."/>
            <person name="Sharon I."/>
            <person name="Castelle C.J."/>
            <person name="Probst A.J."/>
            <person name="Thomas B.C."/>
            <person name="Singh A."/>
            <person name="Wilkins M.J."/>
            <person name="Karaoz U."/>
            <person name="Brodie E.L."/>
            <person name="Williams K.H."/>
            <person name="Hubbard S.S."/>
            <person name="Banfield J.F."/>
        </authorList>
    </citation>
    <scope>NUCLEOTIDE SEQUENCE [LARGE SCALE GENOMIC DNA]</scope>
</reference>